<evidence type="ECO:0000256" key="11">
    <source>
        <dbReference type="ARBA" id="ARBA00022840"/>
    </source>
</evidence>
<dbReference type="HAMAP" id="MF_01274">
    <property type="entry name" value="Pantothen_kinase_3"/>
    <property type="match status" value="1"/>
</dbReference>
<keyword evidence="18" id="KW-1185">Reference proteome</keyword>
<comment type="similarity">
    <text evidence="14 16">Belongs to the type III pantothenate kinase family.</text>
</comment>
<dbReference type="InterPro" id="IPR004619">
    <property type="entry name" value="Type_III_PanK"/>
</dbReference>
<keyword evidence="12 16" id="KW-0630">Potassium</keyword>
<feature type="binding site" evidence="16">
    <location>
        <begin position="6"/>
        <end position="13"/>
    </location>
    <ligand>
        <name>ATP</name>
        <dbReference type="ChEBI" id="CHEBI:30616"/>
    </ligand>
</feature>
<evidence type="ECO:0000256" key="2">
    <source>
        <dbReference type="ARBA" id="ARBA00001958"/>
    </source>
</evidence>
<accession>A0ABV0EFR2</accession>
<comment type="subcellular location">
    <subcellularLocation>
        <location evidence="3 16">Cytoplasm</location>
    </subcellularLocation>
</comment>
<evidence type="ECO:0000256" key="9">
    <source>
        <dbReference type="ARBA" id="ARBA00022741"/>
    </source>
</evidence>
<dbReference type="Proteomes" id="UP001482231">
    <property type="component" value="Unassembled WGS sequence"/>
</dbReference>
<dbReference type="CDD" id="cd24015">
    <property type="entry name" value="ASKHA_NBD_PanK-III"/>
    <property type="match status" value="1"/>
</dbReference>
<evidence type="ECO:0000256" key="4">
    <source>
        <dbReference type="ARBA" id="ARBA00005225"/>
    </source>
</evidence>
<evidence type="ECO:0000256" key="3">
    <source>
        <dbReference type="ARBA" id="ARBA00004496"/>
    </source>
</evidence>
<feature type="binding site" evidence="16">
    <location>
        <begin position="96"/>
        <end position="99"/>
    </location>
    <ligand>
        <name>substrate</name>
    </ligand>
</feature>
<evidence type="ECO:0000256" key="14">
    <source>
        <dbReference type="ARBA" id="ARBA00038036"/>
    </source>
</evidence>
<sequence length="242" mass="25481">MLLAIDAGNSFVKLGWHEGEVWREVARIPLEDFAAFAAAWSRPVPARIVIADVAGERFRPAMERLVAAWGRPVLWVRAKAASCGVTNGYRQPEQLGVDRWCALVAARQMGPGAKLVVSVGTAVTVDALSHTGVFQGGVILPGVALMKRALAAHTAGLAEARGAYQPFPRDTGSAMHTGALLAIAGTVDRMTALLAAQDAPLEILLTGGDGAAIEPLLTGVVRYVPNLVLEGLLCIAREEGFL</sequence>
<feature type="active site" description="Proton acceptor" evidence="16">
    <location>
        <position position="98"/>
    </location>
</feature>
<evidence type="ECO:0000256" key="1">
    <source>
        <dbReference type="ARBA" id="ARBA00001206"/>
    </source>
</evidence>
<organism evidence="17 18">
    <name type="scientific">Thiobacter aerophilum</name>
    <dbReference type="NCBI Taxonomy" id="3121275"/>
    <lineage>
        <taxon>Bacteria</taxon>
        <taxon>Pseudomonadati</taxon>
        <taxon>Pseudomonadota</taxon>
        <taxon>Betaproteobacteria</taxon>
        <taxon>Burkholderiales</taxon>
        <taxon>Thiobacteraceae</taxon>
        <taxon>Thiobacter</taxon>
    </lineage>
</organism>
<dbReference type="EC" id="2.7.1.33" evidence="6 16"/>
<dbReference type="PANTHER" id="PTHR34265:SF1">
    <property type="entry name" value="TYPE III PANTOTHENATE KINASE"/>
    <property type="match status" value="1"/>
</dbReference>
<reference evidence="17 18" key="1">
    <citation type="submission" date="2024-02" db="EMBL/GenBank/DDBJ databases">
        <title>New thermophilic sulfur-oxidizing bacteria from a hot springs of the Uzon caldera (Kamchatka, Russia).</title>
        <authorList>
            <person name="Dukat A.M."/>
            <person name="Elcheninov A.G."/>
            <person name="Frolov E.N."/>
        </authorList>
    </citation>
    <scope>NUCLEOTIDE SEQUENCE [LARGE SCALE GENOMIC DNA]</scope>
    <source>
        <strain evidence="17 18">AK1</strain>
    </source>
</reference>
<dbReference type="PANTHER" id="PTHR34265">
    <property type="entry name" value="TYPE III PANTOTHENATE KINASE"/>
    <property type="match status" value="1"/>
</dbReference>
<feature type="binding site" evidence="16">
    <location>
        <position position="121"/>
    </location>
    <ligand>
        <name>ATP</name>
        <dbReference type="ChEBI" id="CHEBI:30616"/>
    </ligand>
</feature>
<keyword evidence="10 16" id="KW-0418">Kinase</keyword>
<dbReference type="SUPFAM" id="SSF53067">
    <property type="entry name" value="Actin-like ATPase domain"/>
    <property type="match status" value="2"/>
</dbReference>
<comment type="caution">
    <text evidence="17">The sequence shown here is derived from an EMBL/GenBank/DDBJ whole genome shotgun (WGS) entry which is preliminary data.</text>
</comment>
<keyword evidence="13 16" id="KW-0173">Coenzyme A biosynthesis</keyword>
<keyword evidence="8 16" id="KW-0808">Transferase</keyword>
<keyword evidence="11 16" id="KW-0067">ATP-binding</keyword>
<evidence type="ECO:0000256" key="8">
    <source>
        <dbReference type="ARBA" id="ARBA00022679"/>
    </source>
</evidence>
<evidence type="ECO:0000313" key="18">
    <source>
        <dbReference type="Proteomes" id="UP001482231"/>
    </source>
</evidence>
<proteinExistence type="inferred from homology"/>
<name>A0ABV0EFR2_9BURK</name>
<comment type="cofactor">
    <cofactor evidence="2">
        <name>K(+)</name>
        <dbReference type="ChEBI" id="CHEBI:29103"/>
    </cofactor>
</comment>
<comment type="catalytic activity">
    <reaction evidence="1 16">
        <text>(R)-pantothenate + ATP = (R)-4'-phosphopantothenate + ADP + H(+)</text>
        <dbReference type="Rhea" id="RHEA:16373"/>
        <dbReference type="ChEBI" id="CHEBI:10986"/>
        <dbReference type="ChEBI" id="CHEBI:15378"/>
        <dbReference type="ChEBI" id="CHEBI:29032"/>
        <dbReference type="ChEBI" id="CHEBI:30616"/>
        <dbReference type="ChEBI" id="CHEBI:456216"/>
        <dbReference type="EC" id="2.7.1.33"/>
    </reaction>
</comment>
<dbReference type="EMBL" id="JBAJEX010000007">
    <property type="protein sequence ID" value="MEO1767507.1"/>
    <property type="molecule type" value="Genomic_DNA"/>
</dbReference>
<dbReference type="RefSeq" id="WP_347308616.1">
    <property type="nucleotide sequence ID" value="NZ_JBAJEX010000007.1"/>
</dbReference>
<comment type="cofactor">
    <cofactor evidence="16">
        <name>NH4(+)</name>
        <dbReference type="ChEBI" id="CHEBI:28938"/>
    </cofactor>
    <cofactor evidence="16">
        <name>K(+)</name>
        <dbReference type="ChEBI" id="CHEBI:29103"/>
    </cofactor>
    <text evidence="16">A monovalent cation. Ammonium or potassium.</text>
</comment>
<dbReference type="InterPro" id="IPR043129">
    <property type="entry name" value="ATPase_NBD"/>
</dbReference>
<evidence type="ECO:0000256" key="13">
    <source>
        <dbReference type="ARBA" id="ARBA00022993"/>
    </source>
</evidence>
<comment type="function">
    <text evidence="16">Catalyzes the phosphorylation of pantothenate (Pan), the first step in CoA biosynthesis.</text>
</comment>
<dbReference type="NCBIfam" id="TIGR00671">
    <property type="entry name" value="baf"/>
    <property type="match status" value="1"/>
</dbReference>
<keyword evidence="9 16" id="KW-0547">Nucleotide-binding</keyword>
<evidence type="ECO:0000256" key="12">
    <source>
        <dbReference type="ARBA" id="ARBA00022958"/>
    </source>
</evidence>
<evidence type="ECO:0000256" key="7">
    <source>
        <dbReference type="ARBA" id="ARBA00022490"/>
    </source>
</evidence>
<evidence type="ECO:0000313" key="17">
    <source>
        <dbReference type="EMBL" id="MEO1767507.1"/>
    </source>
</evidence>
<dbReference type="GO" id="GO:0004594">
    <property type="term" value="F:pantothenate kinase activity"/>
    <property type="evidence" value="ECO:0007669"/>
    <property type="project" value="UniProtKB-EC"/>
</dbReference>
<evidence type="ECO:0000256" key="10">
    <source>
        <dbReference type="ARBA" id="ARBA00022777"/>
    </source>
</evidence>
<feature type="binding site" evidence="16">
    <location>
        <position position="171"/>
    </location>
    <ligand>
        <name>substrate</name>
    </ligand>
</feature>
<dbReference type="Gene3D" id="3.30.420.40">
    <property type="match status" value="2"/>
</dbReference>
<evidence type="ECO:0000256" key="15">
    <source>
        <dbReference type="ARBA" id="ARBA00040883"/>
    </source>
</evidence>
<comment type="subunit">
    <text evidence="5 16">Homodimer.</text>
</comment>
<comment type="caution">
    <text evidence="16">Lacks conserved residue(s) required for the propagation of feature annotation.</text>
</comment>
<dbReference type="Pfam" id="PF03309">
    <property type="entry name" value="Pan_kinase"/>
    <property type="match status" value="1"/>
</dbReference>
<evidence type="ECO:0000256" key="16">
    <source>
        <dbReference type="HAMAP-Rule" id="MF_01274"/>
    </source>
</evidence>
<feature type="binding site" evidence="16">
    <location>
        <position position="89"/>
    </location>
    <ligand>
        <name>substrate</name>
    </ligand>
</feature>
<comment type="pathway">
    <text evidence="4 16">Cofactor biosynthesis; coenzyme A biosynthesis; CoA from (R)-pantothenate: step 1/5.</text>
</comment>
<keyword evidence="7 16" id="KW-0963">Cytoplasm</keyword>
<evidence type="ECO:0000256" key="5">
    <source>
        <dbReference type="ARBA" id="ARBA00011738"/>
    </source>
</evidence>
<evidence type="ECO:0000256" key="6">
    <source>
        <dbReference type="ARBA" id="ARBA00012102"/>
    </source>
</evidence>
<gene>
    <name evidence="16" type="primary">coaX</name>
    <name evidence="17" type="ORF">V6E02_09820</name>
</gene>
<protein>
    <recommendedName>
        <fullName evidence="15 16">Type III pantothenate kinase</fullName>
        <ecNumber evidence="6 16">2.7.1.33</ecNumber>
    </recommendedName>
    <alternativeName>
        <fullName evidence="16">PanK-III</fullName>
    </alternativeName>
    <alternativeName>
        <fullName evidence="16">Pantothenic acid kinase</fullName>
    </alternativeName>
</protein>